<keyword evidence="3" id="KW-1185">Reference proteome</keyword>
<gene>
    <name evidence="2" type="ORF">MGU_11074</name>
</gene>
<proteinExistence type="predicted"/>
<reference evidence="2 3" key="1">
    <citation type="journal article" date="2014" name="Proc. Natl. Acad. Sci. U.S.A.">
        <title>Trajectory and genomic determinants of fungal-pathogen speciation and host adaptation.</title>
        <authorList>
            <person name="Hu X."/>
            <person name="Xiao G."/>
            <person name="Zheng P."/>
            <person name="Shang Y."/>
            <person name="Su Y."/>
            <person name="Zhang X."/>
            <person name="Liu X."/>
            <person name="Zhan S."/>
            <person name="St Leger R.J."/>
            <person name="Wang C."/>
        </authorList>
    </citation>
    <scope>NUCLEOTIDE SEQUENCE [LARGE SCALE GENOMIC DNA]</scope>
    <source>
        <strain evidence="2 3">ARSEF 977</strain>
    </source>
</reference>
<evidence type="ECO:0000259" key="1">
    <source>
        <dbReference type="Pfam" id="PF00144"/>
    </source>
</evidence>
<comment type="caution">
    <text evidence="2">The sequence shown here is derived from an EMBL/GenBank/DDBJ whole genome shotgun (WGS) entry which is preliminary data.</text>
</comment>
<dbReference type="SUPFAM" id="SSF56601">
    <property type="entry name" value="beta-lactamase/transpeptidase-like"/>
    <property type="match status" value="1"/>
</dbReference>
<name>A0A0B4GGL3_METGA</name>
<dbReference type="Proteomes" id="UP000031192">
    <property type="component" value="Unassembled WGS sequence"/>
</dbReference>
<dbReference type="Gene3D" id="3.40.710.10">
    <property type="entry name" value="DD-peptidase/beta-lactamase superfamily"/>
    <property type="match status" value="1"/>
</dbReference>
<dbReference type="InterPro" id="IPR001466">
    <property type="entry name" value="Beta-lactam-related"/>
</dbReference>
<dbReference type="PANTHER" id="PTHR43319">
    <property type="entry name" value="BETA-LACTAMASE-RELATED"/>
    <property type="match status" value="1"/>
</dbReference>
<dbReference type="OrthoDB" id="5946976at2759"/>
<evidence type="ECO:0000313" key="3">
    <source>
        <dbReference type="Proteomes" id="UP000031192"/>
    </source>
</evidence>
<protein>
    <submittedName>
        <fullName evidence="2">Beta-lactamase</fullName>
    </submittedName>
</protein>
<dbReference type="Pfam" id="PF00144">
    <property type="entry name" value="Beta-lactamase"/>
    <property type="match status" value="1"/>
</dbReference>
<dbReference type="InterPro" id="IPR052907">
    <property type="entry name" value="Beta-lactamase/esterase"/>
</dbReference>
<feature type="domain" description="Beta-lactamase-related" evidence="1">
    <location>
        <begin position="15"/>
        <end position="369"/>
    </location>
</feature>
<sequence length="387" mass="41365">MTSISGECDAKFANVRQLLQQQLASGDELGASICVNINGKNVVDIWGGHVNVDRTQSWTKDTLCAVWSTTKCVTNLAALILIDRGLLDPDEKVAKYWPEFAANGKENVEVRHLLSHTSGLAAWDSPITTEAIYDVPNAAAKLAGQSPWWTPGTASGYHLVSQGHLVGELVKRVSGKSLEEFVRTEIAEPLGADFHIGAQEKDWERICDMIPPPPPPSTPPGNVDMDSVQMKAFMGTPIKGEYAGTPEFRKAELGGMGGFANARSIAAILSVISLGGSVGGKRLLSDKTIDLIFKEQASGEDLVLLVPITWGTGFALPNGSVPNGWFPKGRICYWVGWGGSAGVMDLDRKMTIGYALNKMGEGVVGTARTEAYVRAIYSALSEAGSSN</sequence>
<evidence type="ECO:0000313" key="2">
    <source>
        <dbReference type="EMBL" id="KID81583.1"/>
    </source>
</evidence>
<dbReference type="PANTHER" id="PTHR43319:SF3">
    <property type="entry name" value="BETA-LACTAMASE-RELATED DOMAIN-CONTAINING PROTEIN"/>
    <property type="match status" value="1"/>
</dbReference>
<dbReference type="AlphaFoldDB" id="A0A0B4GGL3"/>
<organism evidence="2 3">
    <name type="scientific">Metarhizium guizhouense (strain ARSEF 977)</name>
    <dbReference type="NCBI Taxonomy" id="1276136"/>
    <lineage>
        <taxon>Eukaryota</taxon>
        <taxon>Fungi</taxon>
        <taxon>Dikarya</taxon>
        <taxon>Ascomycota</taxon>
        <taxon>Pezizomycotina</taxon>
        <taxon>Sordariomycetes</taxon>
        <taxon>Hypocreomycetidae</taxon>
        <taxon>Hypocreales</taxon>
        <taxon>Clavicipitaceae</taxon>
        <taxon>Metarhizium</taxon>
    </lineage>
</organism>
<accession>A0A0B4GGL3</accession>
<dbReference type="HOGENOM" id="CLU_035614_3_0_1"/>
<dbReference type="EMBL" id="AZNH01000134">
    <property type="protein sequence ID" value="KID81583.1"/>
    <property type="molecule type" value="Genomic_DNA"/>
</dbReference>
<dbReference type="InterPro" id="IPR012338">
    <property type="entry name" value="Beta-lactam/transpept-like"/>
</dbReference>